<keyword evidence="2" id="KW-1185">Reference proteome</keyword>
<evidence type="ECO:0000313" key="2">
    <source>
        <dbReference type="Proteomes" id="UP000176204"/>
    </source>
</evidence>
<dbReference type="STRING" id="1679444.PYTT_2237"/>
<evidence type="ECO:0000313" key="1">
    <source>
        <dbReference type="EMBL" id="SEH97720.1"/>
    </source>
</evidence>
<dbReference type="InterPro" id="IPR027417">
    <property type="entry name" value="P-loop_NTPase"/>
</dbReference>
<dbReference type="EMBL" id="LT629973">
    <property type="protein sequence ID" value="SEH97720.1"/>
    <property type="molecule type" value="Genomic_DNA"/>
</dbReference>
<accession>A0A1C7PEZ1</accession>
<organism evidence="1 2">
    <name type="scientific">Akkermansia glycaniphila</name>
    <dbReference type="NCBI Taxonomy" id="1679444"/>
    <lineage>
        <taxon>Bacteria</taxon>
        <taxon>Pseudomonadati</taxon>
        <taxon>Verrucomicrobiota</taxon>
        <taxon>Verrucomicrobiia</taxon>
        <taxon>Verrucomicrobiales</taxon>
        <taxon>Akkermansiaceae</taxon>
        <taxon>Akkermansia</taxon>
    </lineage>
</organism>
<proteinExistence type="predicted"/>
<name>A0A1C7PEZ1_9BACT</name>
<dbReference type="Gene3D" id="3.30.420.280">
    <property type="match status" value="1"/>
</dbReference>
<sequence>MDLTNEQFEEVAALLADRWWRLCHLYWIVDVDGRVVRFVLNWAQQELYDHLHHRNDVLKVRQLGISTFAAILELDACLFTENITCGVIDRSLPEAKKKMAKMRFAFDHLDHVPEGATEEDRLVAAIGGMVKEEMKGCRFTTEDATFPNGSTVYVGTSLRGGTLQILHISELGAIAAHDPKKAEEIISGGFNTVHQNGVIIKESTHEGGQYGLNYELTVAAMDMVGKELTPLDFRFFFFSWIRQPGYRIVGGKAPVEPKMVKYFASLEEEYGIVLDDEQKCWYAAMARTQRKIRQEFPTVPDEALNPVAEGTIFGSQINMLRELGRLTAEFEADAHLPVYTAWDIGLADFMSIWWIQPGRDGKFYVLDNYTANGRTLDHYIGELRKREATYGRVAECFLPHDGGRRFLDGASFAGSLEKAGYLVTCVKRTQDLWASVDATRQLLRHAVIHARCSQRTALPDMIAGYLSGVDALSNYRTAPSGTHGVLRTEPLHDVCSHAADALRTFAEACEKGLVAKERGWKEEDAGEEMCQGRMRGLARGAEELF</sequence>
<evidence type="ECO:0008006" key="3">
    <source>
        <dbReference type="Google" id="ProtNLM"/>
    </source>
</evidence>
<dbReference type="KEGG" id="agl:PYTT_2237"/>
<reference evidence="2" key="1">
    <citation type="submission" date="2016-09" db="EMBL/GenBank/DDBJ databases">
        <authorList>
            <person name="Koehorst J."/>
        </authorList>
    </citation>
    <scope>NUCLEOTIDE SEQUENCE [LARGE SCALE GENOMIC DNA]</scope>
</reference>
<dbReference type="AlphaFoldDB" id="A0A1C7PEZ1"/>
<dbReference type="RefSeq" id="WP_071133483.1">
    <property type="nucleotide sequence ID" value="NZ_LIGX01000034.1"/>
</dbReference>
<dbReference type="OrthoDB" id="479677at2"/>
<dbReference type="Proteomes" id="UP000176204">
    <property type="component" value="Chromosome I"/>
</dbReference>
<dbReference type="Gene3D" id="3.40.50.300">
    <property type="entry name" value="P-loop containing nucleotide triphosphate hydrolases"/>
    <property type="match status" value="1"/>
</dbReference>
<gene>
    <name evidence="1" type="ORF">PYTT_2237</name>
</gene>
<protein>
    <recommendedName>
        <fullName evidence="3">Terminase</fullName>
    </recommendedName>
</protein>